<dbReference type="AlphaFoldDB" id="A0AA39SDK8"/>
<dbReference type="PANTHER" id="PTHR31442">
    <property type="entry name" value="HOMEODOMAIN-LIKE SUPERFAMILY PROTEIN-RELATED"/>
    <property type="match status" value="1"/>
</dbReference>
<dbReference type="Proteomes" id="UP001168877">
    <property type="component" value="Unassembled WGS sequence"/>
</dbReference>
<dbReference type="Gene3D" id="1.10.10.60">
    <property type="entry name" value="Homeodomain-like"/>
    <property type="match status" value="1"/>
</dbReference>
<dbReference type="EMBL" id="JAUESC010000381">
    <property type="protein sequence ID" value="KAK0590796.1"/>
    <property type="molecule type" value="Genomic_DNA"/>
</dbReference>
<evidence type="ECO:0000256" key="3">
    <source>
        <dbReference type="ARBA" id="ARBA00023163"/>
    </source>
</evidence>
<sequence>MDRVKLSQLRLRSPFFKKKKSSNNNGQASSAEFAAENSAELGSGAGSDETARTLRPPRIRWTPELHKIFVDVVDHLGINNATPKTIMQLMNVDGLTKGHVSRHLQIYRTVKGMQGLSGAGAGADADADADDDDDDVDNNGGGGDKNKKKGGGSGDGEGSGDKAEGGDGKEKGMNMDCTGQLGFGYRCTYHAGYENGYPVEQLNALKMFCSENMINDFSIMPSLILV</sequence>
<dbReference type="Pfam" id="PF00249">
    <property type="entry name" value="Myb_DNA-binding"/>
    <property type="match status" value="1"/>
</dbReference>
<accession>A0AA39SDK8</accession>
<dbReference type="NCBIfam" id="TIGR01557">
    <property type="entry name" value="myb_SHAQKYF"/>
    <property type="match status" value="1"/>
</dbReference>
<evidence type="ECO:0000259" key="6">
    <source>
        <dbReference type="Pfam" id="PF00249"/>
    </source>
</evidence>
<keyword evidence="3" id="KW-0804">Transcription</keyword>
<proteinExistence type="predicted"/>
<dbReference type="InterPro" id="IPR009057">
    <property type="entry name" value="Homeodomain-like_sf"/>
</dbReference>
<feature type="region of interest" description="Disordered" evidence="5">
    <location>
        <begin position="15"/>
        <end position="55"/>
    </location>
</feature>
<evidence type="ECO:0000256" key="5">
    <source>
        <dbReference type="SAM" id="MobiDB-lite"/>
    </source>
</evidence>
<protein>
    <recommendedName>
        <fullName evidence="6">Myb-like domain-containing protein</fullName>
    </recommendedName>
</protein>
<keyword evidence="8" id="KW-1185">Reference proteome</keyword>
<feature type="compositionally biased region" description="Acidic residues" evidence="5">
    <location>
        <begin position="125"/>
        <end position="137"/>
    </location>
</feature>
<comment type="subcellular location">
    <subcellularLocation>
        <location evidence="1">Nucleus</location>
    </subcellularLocation>
</comment>
<feature type="compositionally biased region" description="Low complexity" evidence="5">
    <location>
        <begin position="22"/>
        <end position="40"/>
    </location>
</feature>
<evidence type="ECO:0000313" key="7">
    <source>
        <dbReference type="EMBL" id="KAK0590796.1"/>
    </source>
</evidence>
<dbReference type="FunFam" id="1.10.10.60:FF:000007">
    <property type="entry name" value="Two-component response regulator"/>
    <property type="match status" value="1"/>
</dbReference>
<keyword evidence="2" id="KW-0805">Transcription regulation</keyword>
<feature type="compositionally biased region" description="Basic and acidic residues" evidence="5">
    <location>
        <begin position="159"/>
        <end position="171"/>
    </location>
</feature>
<reference evidence="7" key="2">
    <citation type="submission" date="2023-06" db="EMBL/GenBank/DDBJ databases">
        <authorList>
            <person name="Swenson N.G."/>
            <person name="Wegrzyn J.L."/>
            <person name="Mcevoy S.L."/>
        </authorList>
    </citation>
    <scope>NUCLEOTIDE SEQUENCE</scope>
    <source>
        <strain evidence="7">NS2018</strain>
        <tissue evidence="7">Leaf</tissue>
    </source>
</reference>
<gene>
    <name evidence="7" type="ORF">LWI29_031802</name>
</gene>
<evidence type="ECO:0000256" key="4">
    <source>
        <dbReference type="ARBA" id="ARBA00023242"/>
    </source>
</evidence>
<organism evidence="7 8">
    <name type="scientific">Acer saccharum</name>
    <name type="common">Sugar maple</name>
    <dbReference type="NCBI Taxonomy" id="4024"/>
    <lineage>
        <taxon>Eukaryota</taxon>
        <taxon>Viridiplantae</taxon>
        <taxon>Streptophyta</taxon>
        <taxon>Embryophyta</taxon>
        <taxon>Tracheophyta</taxon>
        <taxon>Spermatophyta</taxon>
        <taxon>Magnoliopsida</taxon>
        <taxon>eudicotyledons</taxon>
        <taxon>Gunneridae</taxon>
        <taxon>Pentapetalae</taxon>
        <taxon>rosids</taxon>
        <taxon>malvids</taxon>
        <taxon>Sapindales</taxon>
        <taxon>Sapindaceae</taxon>
        <taxon>Hippocastanoideae</taxon>
        <taxon>Acereae</taxon>
        <taxon>Acer</taxon>
    </lineage>
</organism>
<dbReference type="InterPro" id="IPR044841">
    <property type="entry name" value="LUX/BOA-like"/>
</dbReference>
<dbReference type="PANTHER" id="PTHR31442:SF29">
    <property type="entry name" value="HOMEODOMAIN-LIKE SUPERFAMILY PROTEIN"/>
    <property type="match status" value="1"/>
</dbReference>
<dbReference type="GO" id="GO:0003700">
    <property type="term" value="F:DNA-binding transcription factor activity"/>
    <property type="evidence" value="ECO:0007669"/>
    <property type="project" value="InterPro"/>
</dbReference>
<dbReference type="SUPFAM" id="SSF46689">
    <property type="entry name" value="Homeodomain-like"/>
    <property type="match status" value="1"/>
</dbReference>
<feature type="region of interest" description="Disordered" evidence="5">
    <location>
        <begin position="117"/>
        <end position="171"/>
    </location>
</feature>
<name>A0AA39SDK8_ACESA</name>
<dbReference type="GO" id="GO:0005634">
    <property type="term" value="C:nucleus"/>
    <property type="evidence" value="ECO:0007669"/>
    <property type="project" value="UniProtKB-SubCell"/>
</dbReference>
<dbReference type="GO" id="GO:0003677">
    <property type="term" value="F:DNA binding"/>
    <property type="evidence" value="ECO:0007669"/>
    <property type="project" value="InterPro"/>
</dbReference>
<evidence type="ECO:0000313" key="8">
    <source>
        <dbReference type="Proteomes" id="UP001168877"/>
    </source>
</evidence>
<dbReference type="InterPro" id="IPR001005">
    <property type="entry name" value="SANT/Myb"/>
</dbReference>
<reference evidence="7" key="1">
    <citation type="journal article" date="2022" name="Plant J.">
        <title>Strategies of tolerance reflected in two North American maple genomes.</title>
        <authorList>
            <person name="McEvoy S.L."/>
            <person name="Sezen U.U."/>
            <person name="Trouern-Trend A."/>
            <person name="McMahon S.M."/>
            <person name="Schaberg P.G."/>
            <person name="Yang J."/>
            <person name="Wegrzyn J.L."/>
            <person name="Swenson N.G."/>
        </authorList>
    </citation>
    <scope>NUCLEOTIDE SEQUENCE</scope>
    <source>
        <strain evidence="7">NS2018</strain>
    </source>
</reference>
<keyword evidence="4" id="KW-0539">Nucleus</keyword>
<evidence type="ECO:0000256" key="1">
    <source>
        <dbReference type="ARBA" id="ARBA00004123"/>
    </source>
</evidence>
<feature type="domain" description="Myb-like" evidence="6">
    <location>
        <begin position="60"/>
        <end position="105"/>
    </location>
</feature>
<dbReference type="InterPro" id="IPR006447">
    <property type="entry name" value="Myb_dom_plants"/>
</dbReference>
<comment type="caution">
    <text evidence="7">The sequence shown here is derived from an EMBL/GenBank/DDBJ whole genome shotgun (WGS) entry which is preliminary data.</text>
</comment>
<evidence type="ECO:0000256" key="2">
    <source>
        <dbReference type="ARBA" id="ARBA00023015"/>
    </source>
</evidence>